<gene>
    <name evidence="1" type="ORF">FC15_GL001356</name>
</gene>
<comment type="caution">
    <text evidence="1">The sequence shown here is derived from an EMBL/GenBank/DDBJ whole genome shotgun (WGS) entry which is preliminary data.</text>
</comment>
<evidence type="ECO:0000313" key="1">
    <source>
        <dbReference type="EMBL" id="KRM10382.1"/>
    </source>
</evidence>
<dbReference type="EMBL" id="AZFX01000038">
    <property type="protein sequence ID" value="KRM10382.1"/>
    <property type="molecule type" value="Genomic_DNA"/>
</dbReference>
<sequence length="55" mass="6241">MEKEFVGEVEKIYENSVLLQITQSDEIDKSNVMELNNKIVISCHSVKPVESSEAE</sequence>
<name>A0A0R1VXG3_9LACO</name>
<organism evidence="1 2">
    <name type="scientific">Lapidilactobacillus concavus DSM 17758</name>
    <dbReference type="NCBI Taxonomy" id="1423735"/>
    <lineage>
        <taxon>Bacteria</taxon>
        <taxon>Bacillati</taxon>
        <taxon>Bacillota</taxon>
        <taxon>Bacilli</taxon>
        <taxon>Lactobacillales</taxon>
        <taxon>Lactobacillaceae</taxon>
        <taxon>Lapidilactobacillus</taxon>
    </lineage>
</organism>
<keyword evidence="2" id="KW-1185">Reference proteome</keyword>
<evidence type="ECO:0008006" key="3">
    <source>
        <dbReference type="Google" id="ProtNLM"/>
    </source>
</evidence>
<dbReference type="Proteomes" id="UP000051315">
    <property type="component" value="Unassembled WGS sequence"/>
</dbReference>
<reference evidence="1 2" key="1">
    <citation type="journal article" date="2015" name="Genome Announc.">
        <title>Expanding the biotechnology potential of lactobacilli through comparative genomics of 213 strains and associated genera.</title>
        <authorList>
            <person name="Sun Z."/>
            <person name="Harris H.M."/>
            <person name="McCann A."/>
            <person name="Guo C."/>
            <person name="Argimon S."/>
            <person name="Zhang W."/>
            <person name="Yang X."/>
            <person name="Jeffery I.B."/>
            <person name="Cooney J.C."/>
            <person name="Kagawa T.F."/>
            <person name="Liu W."/>
            <person name="Song Y."/>
            <person name="Salvetti E."/>
            <person name="Wrobel A."/>
            <person name="Rasinkangas P."/>
            <person name="Parkhill J."/>
            <person name="Rea M.C."/>
            <person name="O'Sullivan O."/>
            <person name="Ritari J."/>
            <person name="Douillard F.P."/>
            <person name="Paul Ross R."/>
            <person name="Yang R."/>
            <person name="Briner A.E."/>
            <person name="Felis G.E."/>
            <person name="de Vos W.M."/>
            <person name="Barrangou R."/>
            <person name="Klaenhammer T.R."/>
            <person name="Caufield P.W."/>
            <person name="Cui Y."/>
            <person name="Zhang H."/>
            <person name="O'Toole P.W."/>
        </authorList>
    </citation>
    <scope>NUCLEOTIDE SEQUENCE [LARGE SCALE GENOMIC DNA]</scope>
    <source>
        <strain evidence="1 2">DSM 17758</strain>
    </source>
</reference>
<proteinExistence type="predicted"/>
<dbReference type="AlphaFoldDB" id="A0A0R1VXG3"/>
<protein>
    <recommendedName>
        <fullName evidence="3">DUF2187 domain-containing protein</fullName>
    </recommendedName>
</protein>
<accession>A0A0R1VXG3</accession>
<dbReference type="STRING" id="1423735.FC15_GL001356"/>
<evidence type="ECO:0000313" key="2">
    <source>
        <dbReference type="Proteomes" id="UP000051315"/>
    </source>
</evidence>
<dbReference type="PATRIC" id="fig|1423735.3.peg.1403"/>